<feature type="domain" description="Helicase C-terminal" evidence="13">
    <location>
        <begin position="225"/>
        <end position="393"/>
    </location>
</feature>
<feature type="domain" description="DEAD-box RNA helicase Q" evidence="14">
    <location>
        <begin position="7"/>
        <end position="35"/>
    </location>
</feature>
<dbReference type="Gene3D" id="3.40.50.300">
    <property type="entry name" value="P-loop containing nucleotide triphosphate hydrolases"/>
    <property type="match status" value="2"/>
</dbReference>
<evidence type="ECO:0000256" key="2">
    <source>
        <dbReference type="ARBA" id="ARBA00022801"/>
    </source>
</evidence>
<evidence type="ECO:0000256" key="10">
    <source>
        <dbReference type="RuleBase" id="RU365068"/>
    </source>
</evidence>
<evidence type="ECO:0000256" key="3">
    <source>
        <dbReference type="ARBA" id="ARBA00022806"/>
    </source>
</evidence>
<feature type="non-terminal residue" evidence="15">
    <location>
        <position position="1"/>
    </location>
</feature>
<dbReference type="InterPro" id="IPR027417">
    <property type="entry name" value="P-loop_NTPase"/>
</dbReference>
<dbReference type="PROSITE" id="PS51194">
    <property type="entry name" value="HELICASE_CTER"/>
    <property type="match status" value="1"/>
</dbReference>
<evidence type="ECO:0000256" key="7">
    <source>
        <dbReference type="ARBA" id="ARBA00047984"/>
    </source>
</evidence>
<sequence>IDETKITKFTDLPLSTKTLEGLTENNYVEMTDIQRQSIGLALRGCDILGAAKTGSGKTLAFLIPILEILYCKRWTRLDGLGALVITPTRELAYQIYETLKKIGHYHDISAGLIIGGKDLKFEKRRMDQCNIVICTPGRLLQHMDENPLFDCVNMQVLVLDEADRCLDMGFEQTMNSIIENLPPKRQTLLFSATQTKSVRDLARLSLKDPMYVSVHEHAAHTTPEALQQNYVVCALEDKVSMLWSFIRNHLKQKVIIFFSSCKQVKYIYEVFCRLRPGISLLALYGTLHQLRRMEIYNTFCRKQFAVLFATDIAARGLDFPAVDWVVQMDCPEDVNAYIHRAGRTARFQRNGECLLVLLPSEEKMVEKLQTCKIPISIIQINPKKLQSPQRKMEALLARDVSLKETAQRAFVSYIKSIFLMKDKEIFNVHVLNTDSFARSLGLAIPPRIRFLQKMEQKRQLSNKNTEEKKPLAVNNELNDINVKINDCEDDEQEIKSHSMNSIDFTLDDSDDDILTVKRKNINLDDVQIATTGKQDKGLNKKKAITKAAVAKKVLRKMIVPNKKITFDDKGEELLNPSKHKISELAKQYENEEDCGINIEIAKQILHEEDKFDKQRFREKIKEKHKEEKRKLKANKKIDNENDQDETEDNINDYTSDDEYSGPDLSWLPDPDKIYGKQEENYPETQESEEESNIHRPSKRKLITQDEFKKKKKRKSSLDMDSTDLKADEEFVLQLLQN</sequence>
<gene>
    <name evidence="15" type="ORF">MHI_LOCUS829133</name>
</gene>
<dbReference type="EMBL" id="CAJDYZ010011083">
    <property type="protein sequence ID" value="CAD1478869.1"/>
    <property type="molecule type" value="Genomic_DNA"/>
</dbReference>
<dbReference type="OrthoDB" id="10259640at2759"/>
<dbReference type="AlphaFoldDB" id="A0A6V7HHC1"/>
<dbReference type="InterPro" id="IPR001650">
    <property type="entry name" value="Helicase_C-like"/>
</dbReference>
<comment type="catalytic activity">
    <reaction evidence="7 10">
        <text>ATP + H2O = ADP + phosphate + H(+)</text>
        <dbReference type="Rhea" id="RHEA:13065"/>
        <dbReference type="ChEBI" id="CHEBI:15377"/>
        <dbReference type="ChEBI" id="CHEBI:15378"/>
        <dbReference type="ChEBI" id="CHEBI:30616"/>
        <dbReference type="ChEBI" id="CHEBI:43474"/>
        <dbReference type="ChEBI" id="CHEBI:456216"/>
        <dbReference type="EC" id="3.6.4.13"/>
    </reaction>
</comment>
<dbReference type="GO" id="GO:0010468">
    <property type="term" value="P:regulation of gene expression"/>
    <property type="evidence" value="ECO:0007669"/>
    <property type="project" value="UniProtKB-ARBA"/>
</dbReference>
<dbReference type="Pfam" id="PF00270">
    <property type="entry name" value="DEAD"/>
    <property type="match status" value="1"/>
</dbReference>
<feature type="region of interest" description="Disordered" evidence="11">
    <location>
        <begin position="623"/>
        <end position="728"/>
    </location>
</feature>
<keyword evidence="1 9" id="KW-0547">Nucleotide-binding</keyword>
<dbReference type="PROSITE" id="PS51192">
    <property type="entry name" value="HELICASE_ATP_BIND_1"/>
    <property type="match status" value="1"/>
</dbReference>
<dbReference type="FunFam" id="3.40.50.300:FF:001089">
    <property type="entry name" value="RNA helicase"/>
    <property type="match status" value="1"/>
</dbReference>
<dbReference type="InterPro" id="IPR025313">
    <property type="entry name" value="SPB4-like_CTE"/>
</dbReference>
<evidence type="ECO:0000256" key="1">
    <source>
        <dbReference type="ARBA" id="ARBA00022741"/>
    </source>
</evidence>
<dbReference type="SMART" id="SM00490">
    <property type="entry name" value="HELICc"/>
    <property type="match status" value="1"/>
</dbReference>
<evidence type="ECO:0000256" key="4">
    <source>
        <dbReference type="ARBA" id="ARBA00022840"/>
    </source>
</evidence>
<evidence type="ECO:0000256" key="11">
    <source>
        <dbReference type="SAM" id="MobiDB-lite"/>
    </source>
</evidence>
<evidence type="ECO:0000259" key="12">
    <source>
        <dbReference type="PROSITE" id="PS51192"/>
    </source>
</evidence>
<evidence type="ECO:0000259" key="14">
    <source>
        <dbReference type="PROSITE" id="PS51195"/>
    </source>
</evidence>
<keyword evidence="16" id="KW-1185">Reference proteome</keyword>
<dbReference type="GO" id="GO:0003723">
    <property type="term" value="F:RNA binding"/>
    <property type="evidence" value="ECO:0007669"/>
    <property type="project" value="UniProtKB-UniRule"/>
</dbReference>
<evidence type="ECO:0000259" key="13">
    <source>
        <dbReference type="PROSITE" id="PS51194"/>
    </source>
</evidence>
<dbReference type="GO" id="GO:0003724">
    <property type="term" value="F:RNA helicase activity"/>
    <property type="evidence" value="ECO:0007669"/>
    <property type="project" value="UniProtKB-EC"/>
</dbReference>
<dbReference type="SMART" id="SM00487">
    <property type="entry name" value="DEXDc"/>
    <property type="match status" value="1"/>
</dbReference>
<dbReference type="InterPro" id="IPR000629">
    <property type="entry name" value="RNA-helicase_DEAD-box_CS"/>
</dbReference>
<dbReference type="Pfam" id="PF00271">
    <property type="entry name" value="Helicase_C"/>
    <property type="match status" value="1"/>
</dbReference>
<dbReference type="CDD" id="cd18787">
    <property type="entry name" value="SF2_C_DEAD"/>
    <property type="match status" value="1"/>
</dbReference>
<feature type="compositionally biased region" description="Acidic residues" evidence="11">
    <location>
        <begin position="640"/>
        <end position="660"/>
    </location>
</feature>
<comment type="domain">
    <text evidence="10">The Q motif is unique to and characteristic of the DEAD box family of RNA helicases and controls ATP binding and hydrolysis.</text>
</comment>
<dbReference type="PANTHER" id="PTHR24031">
    <property type="entry name" value="RNA HELICASE"/>
    <property type="match status" value="1"/>
</dbReference>
<dbReference type="InterPro" id="IPR011545">
    <property type="entry name" value="DEAD/DEAH_box_helicase_dom"/>
</dbReference>
<keyword evidence="3 9" id="KW-0347">Helicase</keyword>
<dbReference type="InterPro" id="IPR014001">
    <property type="entry name" value="Helicase_ATP-bd"/>
</dbReference>
<evidence type="ECO:0000313" key="15">
    <source>
        <dbReference type="EMBL" id="CAD1478869.1"/>
    </source>
</evidence>
<dbReference type="SUPFAM" id="SSF52540">
    <property type="entry name" value="P-loop containing nucleoside triphosphate hydrolases"/>
    <property type="match status" value="1"/>
</dbReference>
<comment type="caution">
    <text evidence="15">The sequence shown here is derived from an EMBL/GenBank/DDBJ whole genome shotgun (WGS) entry which is preliminary data.</text>
</comment>
<evidence type="ECO:0000256" key="5">
    <source>
        <dbReference type="ARBA" id="ARBA00022884"/>
    </source>
</evidence>
<organism evidence="15 16">
    <name type="scientific">Heterotrigona itama</name>
    <dbReference type="NCBI Taxonomy" id="395501"/>
    <lineage>
        <taxon>Eukaryota</taxon>
        <taxon>Metazoa</taxon>
        <taxon>Ecdysozoa</taxon>
        <taxon>Arthropoda</taxon>
        <taxon>Hexapoda</taxon>
        <taxon>Insecta</taxon>
        <taxon>Pterygota</taxon>
        <taxon>Neoptera</taxon>
        <taxon>Endopterygota</taxon>
        <taxon>Hymenoptera</taxon>
        <taxon>Apocrita</taxon>
        <taxon>Aculeata</taxon>
        <taxon>Apoidea</taxon>
        <taxon>Anthophila</taxon>
        <taxon>Apidae</taxon>
        <taxon>Heterotrigona</taxon>
    </lineage>
</organism>
<keyword evidence="5 10" id="KW-0694">RNA-binding</keyword>
<feature type="short sequence motif" description="Q motif" evidence="8">
    <location>
        <begin position="7"/>
        <end position="35"/>
    </location>
</feature>
<comment type="similarity">
    <text evidence="6">Belongs to the DEAD box helicase family. DDX10/DBP4 subfamily.</text>
</comment>
<keyword evidence="2 9" id="KW-0378">Hydrolase</keyword>
<dbReference type="EC" id="3.6.4.13" evidence="10"/>
<dbReference type="SMART" id="SM01178">
    <property type="entry name" value="DUF4217"/>
    <property type="match status" value="1"/>
</dbReference>
<comment type="function">
    <text evidence="10">RNA helicase.</text>
</comment>
<proteinExistence type="inferred from homology"/>
<dbReference type="GO" id="GO:0016787">
    <property type="term" value="F:hydrolase activity"/>
    <property type="evidence" value="ECO:0007669"/>
    <property type="project" value="UniProtKB-KW"/>
</dbReference>
<dbReference type="InterPro" id="IPR014014">
    <property type="entry name" value="RNA_helicase_DEAD_Q_motif"/>
</dbReference>
<evidence type="ECO:0000313" key="16">
    <source>
        <dbReference type="Proteomes" id="UP000752696"/>
    </source>
</evidence>
<evidence type="ECO:0000256" key="8">
    <source>
        <dbReference type="PROSITE-ProRule" id="PRU00552"/>
    </source>
</evidence>
<feature type="compositionally biased region" description="Basic and acidic residues" evidence="11">
    <location>
        <begin position="669"/>
        <end position="679"/>
    </location>
</feature>
<protein>
    <recommendedName>
        <fullName evidence="10">ATP-dependent RNA helicase</fullName>
        <ecNumber evidence="10">3.6.4.13</ecNumber>
    </recommendedName>
</protein>
<accession>A0A6V7HHC1</accession>
<dbReference type="Proteomes" id="UP000752696">
    <property type="component" value="Unassembled WGS sequence"/>
</dbReference>
<evidence type="ECO:0000256" key="6">
    <source>
        <dbReference type="ARBA" id="ARBA00038084"/>
    </source>
</evidence>
<reference evidence="15" key="1">
    <citation type="submission" date="2020-07" db="EMBL/GenBank/DDBJ databases">
        <authorList>
            <person name="Nazaruddin N."/>
        </authorList>
    </citation>
    <scope>NUCLEOTIDE SEQUENCE</scope>
</reference>
<evidence type="ECO:0000256" key="9">
    <source>
        <dbReference type="RuleBase" id="RU000492"/>
    </source>
</evidence>
<dbReference type="Pfam" id="PF13959">
    <property type="entry name" value="CTE_SPB4"/>
    <property type="match status" value="1"/>
</dbReference>
<dbReference type="PROSITE" id="PS00039">
    <property type="entry name" value="DEAD_ATP_HELICASE"/>
    <property type="match status" value="1"/>
</dbReference>
<dbReference type="CDD" id="cd17941">
    <property type="entry name" value="DEADc_DDX10"/>
    <property type="match status" value="1"/>
</dbReference>
<dbReference type="PROSITE" id="PS51195">
    <property type="entry name" value="Q_MOTIF"/>
    <property type="match status" value="1"/>
</dbReference>
<dbReference type="GO" id="GO:0005524">
    <property type="term" value="F:ATP binding"/>
    <property type="evidence" value="ECO:0007669"/>
    <property type="project" value="UniProtKB-UniRule"/>
</dbReference>
<keyword evidence="4 9" id="KW-0067">ATP-binding</keyword>
<name>A0A6V7HHC1_9HYME</name>
<feature type="domain" description="Helicase ATP-binding" evidence="12">
    <location>
        <begin position="38"/>
        <end position="212"/>
    </location>
</feature>
<feature type="compositionally biased region" description="Basic and acidic residues" evidence="11">
    <location>
        <begin position="623"/>
        <end position="639"/>
    </location>
</feature>